<dbReference type="CDD" id="cd00085">
    <property type="entry name" value="HNHc"/>
    <property type="match status" value="1"/>
</dbReference>
<protein>
    <submittedName>
        <fullName evidence="1">HNH endonuclease</fullName>
    </submittedName>
</protein>
<dbReference type="AlphaFoldDB" id="D5BXU4"/>
<dbReference type="EMBL" id="CP001798">
    <property type="protein sequence ID" value="ADE15855.1"/>
    <property type="molecule type" value="Genomic_DNA"/>
</dbReference>
<dbReference type="STRING" id="472759.Nhal_2788"/>
<dbReference type="KEGG" id="nhl:Nhal_2788"/>
<keyword evidence="1" id="KW-0255">Endonuclease</keyword>
<sequence>MSILDWRTEVRRWLHPRRNITPELTNSVVAFFECAFENTRCLDRAWFGVHPSGISLVVGGIYLAAIQRSGVDQGVWLLVDQELPKIDGVEYQPVKSTQRSEQPLVWLHSVSLNPVPHLIGVTFLWESFAQASEKILRFPIASDRDTVQKRRKKIRLSELMRESVILYPDEEEESRVFREGLRKTVTVNAYERDQKARDLCIQHYGARCFVCDFSFGEAYGEFAEGFIHVHHLRPLSEIGEEYTVDPVKDLRPVCPNCHAVIHLHRPAFSIEEVRAALAERCSPNAYTSLRSIKRK</sequence>
<evidence type="ECO:0000313" key="2">
    <source>
        <dbReference type="Proteomes" id="UP000001844"/>
    </source>
</evidence>
<proteinExistence type="predicted"/>
<accession>D5BXU4</accession>
<dbReference type="eggNOG" id="COG3183">
    <property type="taxonomic scope" value="Bacteria"/>
</dbReference>
<dbReference type="HOGENOM" id="CLU_062610_0_0_6"/>
<dbReference type="InterPro" id="IPR003615">
    <property type="entry name" value="HNH_nuc"/>
</dbReference>
<organism evidence="1 2">
    <name type="scientific">Nitrosococcus halophilus (strain Nc4)</name>
    <dbReference type="NCBI Taxonomy" id="472759"/>
    <lineage>
        <taxon>Bacteria</taxon>
        <taxon>Pseudomonadati</taxon>
        <taxon>Pseudomonadota</taxon>
        <taxon>Gammaproteobacteria</taxon>
        <taxon>Chromatiales</taxon>
        <taxon>Chromatiaceae</taxon>
        <taxon>Nitrosococcus</taxon>
    </lineage>
</organism>
<keyword evidence="1" id="KW-0378">Hydrolase</keyword>
<name>D5BXU4_NITHN</name>
<keyword evidence="2" id="KW-1185">Reference proteome</keyword>
<reference evidence="2" key="1">
    <citation type="submission" date="2010-04" db="EMBL/GenBank/DDBJ databases">
        <title>Complete genome sequence of Nitrosococcus halophilus Nc4, a salt-adapted, aerobic obligate ammonia-oxidizing sulfur purple bacterium.</title>
        <authorList>
            <consortium name="US DOE Joint Genome Institute"/>
            <person name="Campbell M.A."/>
            <person name="Malfatti S.A."/>
            <person name="Chain P.S.G."/>
            <person name="Heidelberg J.F."/>
            <person name="Ward B.B."/>
            <person name="Klotz M.G."/>
        </authorList>
    </citation>
    <scope>NUCLEOTIDE SEQUENCE [LARGE SCALE GENOMIC DNA]</scope>
    <source>
        <strain evidence="2">Nc4</strain>
    </source>
</reference>
<dbReference type="GO" id="GO:0004519">
    <property type="term" value="F:endonuclease activity"/>
    <property type="evidence" value="ECO:0007669"/>
    <property type="project" value="UniProtKB-KW"/>
</dbReference>
<gene>
    <name evidence="1" type="ordered locus">Nhal_2788</name>
</gene>
<dbReference type="RefSeq" id="WP_013033712.1">
    <property type="nucleotide sequence ID" value="NC_013960.1"/>
</dbReference>
<evidence type="ECO:0000313" key="1">
    <source>
        <dbReference type="EMBL" id="ADE15855.1"/>
    </source>
</evidence>
<dbReference type="Proteomes" id="UP000001844">
    <property type="component" value="Chromosome"/>
</dbReference>
<dbReference type="REBASE" id="25078">
    <property type="entry name" value="NhaNc4McrBP"/>
</dbReference>
<keyword evidence="1" id="KW-0540">Nuclease</keyword>